<keyword evidence="3" id="KW-1185">Reference proteome</keyword>
<organism evidence="2 3">
    <name type="scientific">Nadsonia fulvescens var. elongata DSM 6958</name>
    <dbReference type="NCBI Taxonomy" id="857566"/>
    <lineage>
        <taxon>Eukaryota</taxon>
        <taxon>Fungi</taxon>
        <taxon>Dikarya</taxon>
        <taxon>Ascomycota</taxon>
        <taxon>Saccharomycotina</taxon>
        <taxon>Dipodascomycetes</taxon>
        <taxon>Dipodascales</taxon>
        <taxon>Dipodascales incertae sedis</taxon>
        <taxon>Nadsonia</taxon>
    </lineage>
</organism>
<dbReference type="Proteomes" id="UP000095009">
    <property type="component" value="Unassembled WGS sequence"/>
</dbReference>
<name>A0A1E3PIZ7_9ASCO</name>
<feature type="region of interest" description="Disordered" evidence="1">
    <location>
        <begin position="54"/>
        <end position="78"/>
    </location>
</feature>
<gene>
    <name evidence="2" type="ORF">NADFUDRAFT_42674</name>
</gene>
<feature type="compositionally biased region" description="Basic and acidic residues" evidence="1">
    <location>
        <begin position="54"/>
        <end position="66"/>
    </location>
</feature>
<proteinExistence type="predicted"/>
<feature type="region of interest" description="Disordered" evidence="1">
    <location>
        <begin position="1"/>
        <end position="33"/>
    </location>
</feature>
<evidence type="ECO:0000313" key="3">
    <source>
        <dbReference type="Proteomes" id="UP000095009"/>
    </source>
</evidence>
<evidence type="ECO:0000313" key="2">
    <source>
        <dbReference type="EMBL" id="ODQ65399.1"/>
    </source>
</evidence>
<dbReference type="AlphaFoldDB" id="A0A1E3PIZ7"/>
<protein>
    <submittedName>
        <fullName evidence="2">Uncharacterized protein</fullName>
    </submittedName>
</protein>
<reference evidence="2 3" key="1">
    <citation type="journal article" date="2016" name="Proc. Natl. Acad. Sci. U.S.A.">
        <title>Comparative genomics of biotechnologically important yeasts.</title>
        <authorList>
            <person name="Riley R."/>
            <person name="Haridas S."/>
            <person name="Wolfe K.H."/>
            <person name="Lopes M.R."/>
            <person name="Hittinger C.T."/>
            <person name="Goeker M."/>
            <person name="Salamov A.A."/>
            <person name="Wisecaver J.H."/>
            <person name="Long T.M."/>
            <person name="Calvey C.H."/>
            <person name="Aerts A.L."/>
            <person name="Barry K.W."/>
            <person name="Choi C."/>
            <person name="Clum A."/>
            <person name="Coughlan A.Y."/>
            <person name="Deshpande S."/>
            <person name="Douglass A.P."/>
            <person name="Hanson S.J."/>
            <person name="Klenk H.-P."/>
            <person name="LaButti K.M."/>
            <person name="Lapidus A."/>
            <person name="Lindquist E.A."/>
            <person name="Lipzen A.M."/>
            <person name="Meier-Kolthoff J.P."/>
            <person name="Ohm R.A."/>
            <person name="Otillar R.P."/>
            <person name="Pangilinan J.L."/>
            <person name="Peng Y."/>
            <person name="Rokas A."/>
            <person name="Rosa C.A."/>
            <person name="Scheuner C."/>
            <person name="Sibirny A.A."/>
            <person name="Slot J.C."/>
            <person name="Stielow J.B."/>
            <person name="Sun H."/>
            <person name="Kurtzman C.P."/>
            <person name="Blackwell M."/>
            <person name="Grigoriev I.V."/>
            <person name="Jeffries T.W."/>
        </authorList>
    </citation>
    <scope>NUCLEOTIDE SEQUENCE [LARGE SCALE GENOMIC DNA]</scope>
    <source>
        <strain evidence="2 3">DSM 6958</strain>
    </source>
</reference>
<dbReference type="EMBL" id="KV454410">
    <property type="protein sequence ID" value="ODQ65399.1"/>
    <property type="molecule type" value="Genomic_DNA"/>
</dbReference>
<evidence type="ECO:0000256" key="1">
    <source>
        <dbReference type="SAM" id="MobiDB-lite"/>
    </source>
</evidence>
<sequence length="182" mass="20617">MSTALVGYSSDSNSESETNPSPQSPPLKNSVNSIESLISNEQLWLGTDSLNKLKEKSSNTDNHSETIFEVSSPSNASIDHSTNTLSTHFNQWYTPLRDPEDDTSDSMSKNEISQEIGLDDSLQYMQLADYMRLTSQYETRKSTDASINYHQIEPESYGDTILDNINRLNRKKRKIDQLKNNE</sequence>
<accession>A0A1E3PIZ7</accession>
<feature type="compositionally biased region" description="Polar residues" evidence="1">
    <location>
        <begin position="69"/>
        <end position="78"/>
    </location>
</feature>